<dbReference type="OrthoDB" id="8997924at2"/>
<dbReference type="InterPro" id="IPR050415">
    <property type="entry name" value="MRET"/>
</dbReference>
<proteinExistence type="predicted"/>
<dbReference type="GO" id="GO:0016491">
    <property type="term" value="F:oxidoreductase activity"/>
    <property type="evidence" value="ECO:0007669"/>
    <property type="project" value="TreeGrafter"/>
</dbReference>
<dbReference type="EMBL" id="OCSU01000001">
    <property type="protein sequence ID" value="SOE62726.1"/>
    <property type="molecule type" value="Genomic_DNA"/>
</dbReference>
<evidence type="ECO:0000256" key="1">
    <source>
        <dbReference type="ARBA" id="ARBA00022630"/>
    </source>
</evidence>
<dbReference type="GO" id="GO:0051537">
    <property type="term" value="F:2 iron, 2 sulfur cluster binding"/>
    <property type="evidence" value="ECO:0007669"/>
    <property type="project" value="UniProtKB-KW"/>
</dbReference>
<gene>
    <name evidence="6" type="ORF">SAMN05446927_2380</name>
</gene>
<sequence length="229" mass="25499">MDDVMIAAIVTRKWPLAQGYHAVELQTKHRSELPPFEDGAIVDLVQDTTSNAVRSHPLWHTSSRRDAFILGVRQEADRGAEKLSPDFSWNRGDEIYVSPPKSATVVMDGSAHYLLFSAGVGVNAIAGVARRLALTGTRFELHNFARTPERAVFRKELDEFHACGRVYHRIGLNEDEISRAMSHALSPTNASSQIICSGPPAFMKLIERQALDWVYPSNVHKIILGEKVI</sequence>
<dbReference type="Gene3D" id="3.40.50.80">
    <property type="entry name" value="Nucleotide-binding domain of ferredoxin-NADP reductase (FNR) module"/>
    <property type="match status" value="1"/>
</dbReference>
<organism evidence="6 7">
    <name type="scientific">Caballeronia arationis</name>
    <dbReference type="NCBI Taxonomy" id="1777142"/>
    <lineage>
        <taxon>Bacteria</taxon>
        <taxon>Pseudomonadati</taxon>
        <taxon>Pseudomonadota</taxon>
        <taxon>Betaproteobacteria</taxon>
        <taxon>Burkholderiales</taxon>
        <taxon>Burkholderiaceae</taxon>
        <taxon>Caballeronia</taxon>
    </lineage>
</organism>
<dbReference type="GO" id="GO:0046872">
    <property type="term" value="F:metal ion binding"/>
    <property type="evidence" value="ECO:0007669"/>
    <property type="project" value="UniProtKB-KW"/>
</dbReference>
<dbReference type="Proteomes" id="UP000219522">
    <property type="component" value="Unassembled WGS sequence"/>
</dbReference>
<protein>
    <submittedName>
        <fullName evidence="6">Ferredoxin-NADP reductase</fullName>
    </submittedName>
</protein>
<reference evidence="6 7" key="1">
    <citation type="submission" date="2017-09" db="EMBL/GenBank/DDBJ databases">
        <authorList>
            <person name="Varghese N."/>
            <person name="Submissions S."/>
        </authorList>
    </citation>
    <scope>NUCLEOTIDE SEQUENCE [LARGE SCALE GENOMIC DNA]</scope>
    <source>
        <strain evidence="6 7">OK806</strain>
    </source>
</reference>
<name>A0A7Z7N254_9BURK</name>
<evidence type="ECO:0000256" key="4">
    <source>
        <dbReference type="ARBA" id="ARBA00023004"/>
    </source>
</evidence>
<comment type="caution">
    <text evidence="6">The sequence shown here is derived from an EMBL/GenBank/DDBJ whole genome shotgun (WGS) entry which is preliminary data.</text>
</comment>
<dbReference type="SUPFAM" id="SSF52343">
    <property type="entry name" value="Ferredoxin reductase-like, C-terminal NADP-linked domain"/>
    <property type="match status" value="1"/>
</dbReference>
<dbReference type="RefSeq" id="WP_062642298.1">
    <property type="nucleotide sequence ID" value="NZ_FCOG02000137.1"/>
</dbReference>
<evidence type="ECO:0000256" key="3">
    <source>
        <dbReference type="ARBA" id="ARBA00022723"/>
    </source>
</evidence>
<evidence type="ECO:0000313" key="6">
    <source>
        <dbReference type="EMBL" id="SOE62726.1"/>
    </source>
</evidence>
<keyword evidence="5" id="KW-0411">Iron-sulfur</keyword>
<dbReference type="SUPFAM" id="SSF63380">
    <property type="entry name" value="Riboflavin synthase domain-like"/>
    <property type="match status" value="1"/>
</dbReference>
<keyword evidence="3" id="KW-0479">Metal-binding</keyword>
<dbReference type="Gene3D" id="2.40.30.10">
    <property type="entry name" value="Translation factors"/>
    <property type="match status" value="1"/>
</dbReference>
<dbReference type="PANTHER" id="PTHR47354">
    <property type="entry name" value="NADH OXIDOREDUCTASE HCR"/>
    <property type="match status" value="1"/>
</dbReference>
<dbReference type="PANTHER" id="PTHR47354:SF1">
    <property type="entry name" value="CARNITINE MONOOXYGENASE REDUCTASE SUBUNIT"/>
    <property type="match status" value="1"/>
</dbReference>
<dbReference type="AlphaFoldDB" id="A0A7Z7N254"/>
<accession>A0A7Z7N254</accession>
<evidence type="ECO:0000313" key="7">
    <source>
        <dbReference type="Proteomes" id="UP000219522"/>
    </source>
</evidence>
<dbReference type="InterPro" id="IPR039261">
    <property type="entry name" value="FNR_nucleotide-bd"/>
</dbReference>
<keyword evidence="7" id="KW-1185">Reference proteome</keyword>
<dbReference type="PRINTS" id="PR00409">
    <property type="entry name" value="PHDIOXRDTASE"/>
</dbReference>
<dbReference type="InterPro" id="IPR017938">
    <property type="entry name" value="Riboflavin_synthase-like_b-brl"/>
</dbReference>
<evidence type="ECO:0000256" key="5">
    <source>
        <dbReference type="ARBA" id="ARBA00023014"/>
    </source>
</evidence>
<keyword evidence="4" id="KW-0408">Iron</keyword>
<keyword evidence="2" id="KW-0001">2Fe-2S</keyword>
<keyword evidence="1" id="KW-0285">Flavoprotein</keyword>
<evidence type="ECO:0000256" key="2">
    <source>
        <dbReference type="ARBA" id="ARBA00022714"/>
    </source>
</evidence>